<evidence type="ECO:0000256" key="9">
    <source>
        <dbReference type="RuleBase" id="RU369079"/>
    </source>
</evidence>
<evidence type="ECO:0000256" key="2">
    <source>
        <dbReference type="ARBA" id="ARBA00022448"/>
    </source>
</evidence>
<dbReference type="EMBL" id="JAAQPH010000012">
    <property type="protein sequence ID" value="NIA70076.1"/>
    <property type="molecule type" value="Genomic_DNA"/>
</dbReference>
<dbReference type="InterPro" id="IPR055348">
    <property type="entry name" value="DctQ"/>
</dbReference>
<evidence type="ECO:0000256" key="8">
    <source>
        <dbReference type="ARBA" id="ARBA00038436"/>
    </source>
</evidence>
<evidence type="ECO:0000256" key="6">
    <source>
        <dbReference type="ARBA" id="ARBA00022989"/>
    </source>
</evidence>
<dbReference type="Pfam" id="PF04290">
    <property type="entry name" value="DctQ"/>
    <property type="match status" value="1"/>
</dbReference>
<dbReference type="GO" id="GO:0022857">
    <property type="term" value="F:transmembrane transporter activity"/>
    <property type="evidence" value="ECO:0007669"/>
    <property type="project" value="UniProtKB-UniRule"/>
</dbReference>
<comment type="subcellular location">
    <subcellularLocation>
        <location evidence="1 9">Cell inner membrane</location>
        <topology evidence="1 9">Multi-pass membrane protein</topology>
    </subcellularLocation>
</comment>
<evidence type="ECO:0000256" key="4">
    <source>
        <dbReference type="ARBA" id="ARBA00022519"/>
    </source>
</evidence>
<feature type="transmembrane region" description="Helical" evidence="9">
    <location>
        <begin position="29"/>
        <end position="49"/>
    </location>
</feature>
<sequence>MVTLIAIFAWLVFGRYVLNETPTWVEQLALVLVCYIAFLGAAAGVRDNTHLGVSFIREAMPTPIRRSLRIVAEVAMAGFGLVMLLSCVELVIFGWATLLPMLNVPEGVRTLPAAICGGLIFLFAGGRAIGMIHKYWIGQTPDAPPPDGPALTEQRMD</sequence>
<feature type="transmembrane region" description="Helical" evidence="9">
    <location>
        <begin position="70"/>
        <end position="98"/>
    </location>
</feature>
<reference evidence="11" key="1">
    <citation type="submission" date="2020-03" db="EMBL/GenBank/DDBJ databases">
        <title>Genome of Pelagibius litoralis DSM 21314T.</title>
        <authorList>
            <person name="Wang G."/>
        </authorList>
    </citation>
    <scope>NUCLEOTIDE SEQUENCE</scope>
    <source>
        <strain evidence="11">DSM 21314</strain>
    </source>
</reference>
<feature type="domain" description="Tripartite ATP-independent periplasmic transporters DctQ component" evidence="10">
    <location>
        <begin position="5"/>
        <end position="129"/>
    </location>
</feature>
<dbReference type="Proteomes" id="UP000761264">
    <property type="component" value="Unassembled WGS sequence"/>
</dbReference>
<dbReference type="AlphaFoldDB" id="A0A967EZ28"/>
<evidence type="ECO:0000256" key="3">
    <source>
        <dbReference type="ARBA" id="ARBA00022475"/>
    </source>
</evidence>
<organism evidence="11 12">
    <name type="scientific">Pelagibius litoralis</name>
    <dbReference type="NCBI Taxonomy" id="374515"/>
    <lineage>
        <taxon>Bacteria</taxon>
        <taxon>Pseudomonadati</taxon>
        <taxon>Pseudomonadota</taxon>
        <taxon>Alphaproteobacteria</taxon>
        <taxon>Rhodospirillales</taxon>
        <taxon>Rhodovibrionaceae</taxon>
        <taxon>Pelagibius</taxon>
    </lineage>
</organism>
<comment type="subunit">
    <text evidence="9">The complex comprises the extracytoplasmic solute receptor protein and the two transmembrane proteins.</text>
</comment>
<evidence type="ECO:0000313" key="11">
    <source>
        <dbReference type="EMBL" id="NIA70076.1"/>
    </source>
</evidence>
<name>A0A967EZ28_9PROT</name>
<dbReference type="InterPro" id="IPR007387">
    <property type="entry name" value="TRAP_DctQ"/>
</dbReference>
<keyword evidence="12" id="KW-1185">Reference proteome</keyword>
<keyword evidence="5 9" id="KW-0812">Transmembrane</keyword>
<dbReference type="PANTHER" id="PTHR35011">
    <property type="entry name" value="2,3-DIKETO-L-GULONATE TRAP TRANSPORTER SMALL PERMEASE PROTEIN YIAM"/>
    <property type="match status" value="1"/>
</dbReference>
<gene>
    <name evidence="11" type="ORF">HBA54_15835</name>
</gene>
<keyword evidence="6 9" id="KW-1133">Transmembrane helix</keyword>
<accession>A0A967EZ28</accession>
<comment type="caution">
    <text evidence="11">The sequence shown here is derived from an EMBL/GenBank/DDBJ whole genome shotgun (WGS) entry which is preliminary data.</text>
</comment>
<comment type="caution">
    <text evidence="9">Lacks conserved residue(s) required for the propagation of feature annotation.</text>
</comment>
<dbReference type="PANTHER" id="PTHR35011:SF11">
    <property type="entry name" value="TRAP TRANSPORTER SMALL PERMEASE PROTEIN"/>
    <property type="match status" value="1"/>
</dbReference>
<evidence type="ECO:0000259" key="10">
    <source>
        <dbReference type="Pfam" id="PF04290"/>
    </source>
</evidence>
<dbReference type="GO" id="GO:0015740">
    <property type="term" value="P:C4-dicarboxylate transport"/>
    <property type="evidence" value="ECO:0007669"/>
    <property type="project" value="TreeGrafter"/>
</dbReference>
<dbReference type="GO" id="GO:0005886">
    <property type="term" value="C:plasma membrane"/>
    <property type="evidence" value="ECO:0007669"/>
    <property type="project" value="UniProtKB-SubCell"/>
</dbReference>
<keyword evidence="3" id="KW-1003">Cell membrane</keyword>
<evidence type="ECO:0000313" key="12">
    <source>
        <dbReference type="Proteomes" id="UP000761264"/>
    </source>
</evidence>
<comment type="function">
    <text evidence="9">Part of the tripartite ATP-independent periplasmic (TRAP) transport system.</text>
</comment>
<feature type="transmembrane region" description="Helical" evidence="9">
    <location>
        <begin position="110"/>
        <end position="129"/>
    </location>
</feature>
<proteinExistence type="inferred from homology"/>
<keyword evidence="7 9" id="KW-0472">Membrane</keyword>
<comment type="similarity">
    <text evidence="8 9">Belongs to the TRAP transporter small permease family.</text>
</comment>
<evidence type="ECO:0000256" key="1">
    <source>
        <dbReference type="ARBA" id="ARBA00004429"/>
    </source>
</evidence>
<protein>
    <recommendedName>
        <fullName evidence="9">TRAP transporter small permease protein</fullName>
    </recommendedName>
</protein>
<evidence type="ECO:0000256" key="5">
    <source>
        <dbReference type="ARBA" id="ARBA00022692"/>
    </source>
</evidence>
<evidence type="ECO:0000256" key="7">
    <source>
        <dbReference type="ARBA" id="ARBA00023136"/>
    </source>
</evidence>
<keyword evidence="2 9" id="KW-0813">Transport</keyword>
<keyword evidence="4 9" id="KW-0997">Cell inner membrane</keyword>